<comment type="caution">
    <text evidence="1">The sequence shown here is derived from an EMBL/GenBank/DDBJ whole genome shotgun (WGS) entry which is preliminary data.</text>
</comment>
<accession>A0A2G9YWM7</accession>
<reference evidence="1 2" key="1">
    <citation type="submission" date="2017-09" db="EMBL/GenBank/DDBJ databases">
        <title>Depth-based differentiation of microbial function through sediment-hosted aquifers and enrichment of novel symbionts in the deep terrestrial subsurface.</title>
        <authorList>
            <person name="Probst A.J."/>
            <person name="Ladd B."/>
            <person name="Jarett J.K."/>
            <person name="Geller-Mcgrath D.E."/>
            <person name="Sieber C.M."/>
            <person name="Emerson J.B."/>
            <person name="Anantharaman K."/>
            <person name="Thomas B.C."/>
            <person name="Malmstrom R."/>
            <person name="Stieglmeier M."/>
            <person name="Klingl A."/>
            <person name="Woyke T."/>
            <person name="Ryan C.M."/>
            <person name="Banfield J.F."/>
        </authorList>
    </citation>
    <scope>NUCLEOTIDE SEQUENCE [LARGE SCALE GENOMIC DNA]</scope>
    <source>
        <strain evidence="1">CG23_combo_of_CG06-09_8_20_14_all_38_19</strain>
    </source>
</reference>
<sequence length="59" mass="6880">MLWAIFFFFDIVNLYSRAGPPDPRPVTKGGILWNPAFIRRRRRKLSGLDFLISLRASKT</sequence>
<evidence type="ECO:0000313" key="1">
    <source>
        <dbReference type="EMBL" id="PIP23648.1"/>
    </source>
</evidence>
<evidence type="ECO:0000313" key="2">
    <source>
        <dbReference type="Proteomes" id="UP000230273"/>
    </source>
</evidence>
<dbReference type="EMBL" id="PCRP01000033">
    <property type="protein sequence ID" value="PIP23648.1"/>
    <property type="molecule type" value="Genomic_DNA"/>
</dbReference>
<name>A0A2G9YWM7_9BACT</name>
<proteinExistence type="predicted"/>
<organism evidence="1 2">
    <name type="scientific">Candidatus Nealsonbacteria bacterium CG23_combo_of_CG06-09_8_20_14_all_38_19</name>
    <dbReference type="NCBI Taxonomy" id="1974721"/>
    <lineage>
        <taxon>Bacteria</taxon>
        <taxon>Candidatus Nealsoniibacteriota</taxon>
    </lineage>
</organism>
<gene>
    <name evidence="1" type="ORF">COX36_02155</name>
</gene>
<dbReference type="Proteomes" id="UP000230273">
    <property type="component" value="Unassembled WGS sequence"/>
</dbReference>
<protein>
    <submittedName>
        <fullName evidence="1">Uncharacterized protein</fullName>
    </submittedName>
</protein>
<dbReference type="AlphaFoldDB" id="A0A2G9YWM7"/>